<sequence>MTIKAILRGLADTGRLMVGVPCYRTYVDHMTAAHPDQPVMSEAAFFRNRQDARYGGRNGGRCC</sequence>
<reference evidence="1 2" key="1">
    <citation type="submission" date="2020-07" db="EMBL/GenBank/DDBJ databases">
        <authorList>
            <person name="Partida-Martinez L."/>
            <person name="Huntemann M."/>
            <person name="Clum A."/>
            <person name="Wang J."/>
            <person name="Palaniappan K."/>
            <person name="Ritter S."/>
            <person name="Chen I.-M."/>
            <person name="Stamatis D."/>
            <person name="Reddy T."/>
            <person name="O'Malley R."/>
            <person name="Daum C."/>
            <person name="Shapiro N."/>
            <person name="Ivanova N."/>
            <person name="Kyrpides N."/>
            <person name="Woyke T."/>
        </authorList>
    </citation>
    <scope>NUCLEOTIDE SEQUENCE [LARGE SCALE GENOMIC DNA]</scope>
    <source>
        <strain evidence="1 2">AS2.3</strain>
    </source>
</reference>
<comment type="caution">
    <text evidence="1">The sequence shown here is derived from an EMBL/GenBank/DDBJ whole genome shotgun (WGS) entry which is preliminary data.</text>
</comment>
<dbReference type="PANTHER" id="PTHR38453:SF1">
    <property type="entry name" value="CYTOPLASMIC PROTEIN"/>
    <property type="match status" value="1"/>
</dbReference>
<dbReference type="AlphaFoldDB" id="A0A7Y9FLV0"/>
<evidence type="ECO:0000313" key="1">
    <source>
        <dbReference type="EMBL" id="NYD89696.1"/>
    </source>
</evidence>
<dbReference type="InterPro" id="IPR007423">
    <property type="entry name" value="Sel_put"/>
</dbReference>
<reference evidence="1 2" key="2">
    <citation type="submission" date="2020-08" db="EMBL/GenBank/DDBJ databases">
        <title>The Agave Microbiome: Exploring the role of microbial communities in plant adaptations to desert environments.</title>
        <authorList>
            <person name="Partida-Martinez L.P."/>
        </authorList>
    </citation>
    <scope>NUCLEOTIDE SEQUENCE [LARGE SCALE GENOMIC DNA]</scope>
    <source>
        <strain evidence="1 2">AS2.3</strain>
    </source>
</reference>
<dbReference type="PANTHER" id="PTHR38453">
    <property type="entry name" value="CYTOPLASMIC PROTEIN-RELATED"/>
    <property type="match status" value="1"/>
</dbReference>
<evidence type="ECO:0000313" key="2">
    <source>
        <dbReference type="Proteomes" id="UP000517753"/>
    </source>
</evidence>
<dbReference type="EMBL" id="JACCBY010000002">
    <property type="protein sequence ID" value="NYD89696.1"/>
    <property type="molecule type" value="Genomic_DNA"/>
</dbReference>
<organism evidence="1 2">
    <name type="scientific">Sphingomonas melonis</name>
    <dbReference type="NCBI Taxonomy" id="152682"/>
    <lineage>
        <taxon>Bacteria</taxon>
        <taxon>Pseudomonadati</taxon>
        <taxon>Pseudomonadota</taxon>
        <taxon>Alphaproteobacteria</taxon>
        <taxon>Sphingomonadales</taxon>
        <taxon>Sphingomonadaceae</taxon>
        <taxon>Sphingomonas</taxon>
    </lineage>
</organism>
<proteinExistence type="predicted"/>
<dbReference type="Pfam" id="PF04328">
    <property type="entry name" value="Sel_put"/>
    <property type="match status" value="1"/>
</dbReference>
<dbReference type="Proteomes" id="UP000517753">
    <property type="component" value="Unassembled WGS sequence"/>
</dbReference>
<name>A0A7Y9FLV0_9SPHN</name>
<accession>A0A7Y9FLV0</accession>
<keyword evidence="2" id="KW-1185">Reference proteome</keyword>
<gene>
    <name evidence="1" type="ORF">HD841_001476</name>
</gene>
<dbReference type="RefSeq" id="WP_179508221.1">
    <property type="nucleotide sequence ID" value="NZ_JACCBY010000002.1"/>
</dbReference>
<protein>
    <submittedName>
        <fullName evidence="1">Uncharacterized short protein YbdD (DUF466 family)</fullName>
    </submittedName>
</protein>